<dbReference type="Proteomes" id="UP000076969">
    <property type="component" value="Chromosome"/>
</dbReference>
<gene>
    <name evidence="2" type="ORF">A7C91_02390</name>
</gene>
<evidence type="ECO:0000313" key="2">
    <source>
        <dbReference type="EMBL" id="ANF22163.1"/>
    </source>
</evidence>
<dbReference type="STRING" id="1712654.A7C91_02390"/>
<dbReference type="KEGG" id="tpie:A7C91_02390"/>
<dbReference type="AlphaFoldDB" id="A0A172WFF6"/>
<organism evidence="2 3">
    <name type="scientific">Thermococcus piezophilus</name>
    <dbReference type="NCBI Taxonomy" id="1712654"/>
    <lineage>
        <taxon>Archaea</taxon>
        <taxon>Methanobacteriati</taxon>
        <taxon>Methanobacteriota</taxon>
        <taxon>Thermococci</taxon>
        <taxon>Thermococcales</taxon>
        <taxon>Thermococcaceae</taxon>
        <taxon>Thermococcus</taxon>
    </lineage>
</organism>
<evidence type="ECO:0000256" key="1">
    <source>
        <dbReference type="SAM" id="Phobius"/>
    </source>
</evidence>
<dbReference type="RefSeq" id="WP_068664588.1">
    <property type="nucleotide sequence ID" value="NZ_CP015520.1"/>
</dbReference>
<reference evidence="3" key="1">
    <citation type="journal article" date="2016" name="Syst. Appl. Microbiol.">
        <title>Thermococcus piezophilus sp. nov., a novel hyperthermophilic and piezophilic archaeon with a broad pressure range for growth, isolated from a deepest hydrothermal vent at the Mid-Cayman Rise.</title>
        <authorList>
            <person name="Dalmasso C."/>
            <person name="Oger P."/>
            <person name="Selva G."/>
            <person name="Courtine D."/>
            <person name="L'Haridon S."/>
            <person name="Garlaschelli A."/>
            <person name="Roussel E."/>
            <person name="Miyazaki J."/>
            <person name="Reveillaud J."/>
            <person name="Jebbar M."/>
            <person name="Takai K."/>
            <person name="Maignien L."/>
            <person name="Alain K."/>
        </authorList>
    </citation>
    <scope>NUCLEOTIDE SEQUENCE [LARGE SCALE GENOMIC DNA]</scope>
    <source>
        <strain evidence="3">CDGS</strain>
    </source>
</reference>
<evidence type="ECO:0000313" key="3">
    <source>
        <dbReference type="Proteomes" id="UP000076969"/>
    </source>
</evidence>
<name>A0A172WFF6_9EURY</name>
<keyword evidence="3" id="KW-1185">Reference proteome</keyword>
<dbReference type="OrthoDB" id="93615at2157"/>
<feature type="transmembrane region" description="Helical" evidence="1">
    <location>
        <begin position="7"/>
        <end position="23"/>
    </location>
</feature>
<dbReference type="GeneID" id="28495006"/>
<feature type="transmembrane region" description="Helical" evidence="1">
    <location>
        <begin position="29"/>
        <end position="48"/>
    </location>
</feature>
<dbReference type="EMBL" id="CP015520">
    <property type="protein sequence ID" value="ANF22163.1"/>
    <property type="molecule type" value="Genomic_DNA"/>
</dbReference>
<keyword evidence="1" id="KW-1133">Transmembrane helix</keyword>
<feature type="transmembrane region" description="Helical" evidence="1">
    <location>
        <begin position="68"/>
        <end position="88"/>
    </location>
</feature>
<protein>
    <recommendedName>
        <fullName evidence="4">DUF2178 domain-containing protein</fullName>
    </recommendedName>
</protein>
<keyword evidence="1" id="KW-0472">Membrane</keyword>
<keyword evidence="1" id="KW-0812">Transmembrane</keyword>
<evidence type="ECO:0008006" key="4">
    <source>
        <dbReference type="Google" id="ProtNLM"/>
    </source>
</evidence>
<accession>A0A172WFF6</accession>
<proteinExistence type="predicted"/>
<feature type="transmembrane region" description="Helical" evidence="1">
    <location>
        <begin position="94"/>
        <end position="119"/>
    </location>
</feature>
<sequence>MERYRSLIFAFLLAMYLPMLYFLNSRPALSLVFFMSAVAGTWAIEKFYNAKVEPVGNERAELIKLRSFYHGTLTFLTGITLEFIWLAGNDQESALVFAKLLAVPLTLMVGALVISRAYYSRKM</sequence>